<proteinExistence type="predicted"/>
<name>A0ABY9RYW3_9ACTN</name>
<evidence type="ECO:0000313" key="1">
    <source>
        <dbReference type="EMBL" id="WMX46696.1"/>
    </source>
</evidence>
<organism evidence="1 2">
    <name type="scientific">Streptomyces roseicoloratus</name>
    <dbReference type="NCBI Taxonomy" id="2508722"/>
    <lineage>
        <taxon>Bacteria</taxon>
        <taxon>Bacillati</taxon>
        <taxon>Actinomycetota</taxon>
        <taxon>Actinomycetes</taxon>
        <taxon>Kitasatosporales</taxon>
        <taxon>Streptomycetaceae</taxon>
        <taxon>Streptomyces</taxon>
    </lineage>
</organism>
<gene>
    <name evidence="1" type="ORF">RGF97_20260</name>
</gene>
<evidence type="ECO:0008006" key="3">
    <source>
        <dbReference type="Google" id="ProtNLM"/>
    </source>
</evidence>
<accession>A0ABY9RYW3</accession>
<dbReference type="RefSeq" id="WP_309549094.1">
    <property type="nucleotide sequence ID" value="NZ_CP133762.1"/>
</dbReference>
<sequence>MLYDVRHDAHGGVRKIRRVVAVYTFARHHRDRSVGRGARVEWRRARCRTRVALATAVRLANTAPGAVDTIDILPTRHRRSEIWLA</sequence>
<evidence type="ECO:0000313" key="2">
    <source>
        <dbReference type="Proteomes" id="UP001250858"/>
    </source>
</evidence>
<dbReference type="EMBL" id="CP133762">
    <property type="protein sequence ID" value="WMX46696.1"/>
    <property type="molecule type" value="Genomic_DNA"/>
</dbReference>
<keyword evidence="2" id="KW-1185">Reference proteome</keyword>
<dbReference type="Proteomes" id="UP001250858">
    <property type="component" value="Chromosome"/>
</dbReference>
<protein>
    <recommendedName>
        <fullName evidence="3">Transposase</fullName>
    </recommendedName>
</protein>
<reference evidence="1 2" key="1">
    <citation type="submission" date="2023-09" db="EMBL/GenBank/DDBJ databases">
        <title>Complete genome of Streptomyces roseicoloratus T14.</title>
        <authorList>
            <person name="Bashizi T."/>
            <person name="Kim M.-J."/>
            <person name="Lee G."/>
            <person name="Tagele S.B."/>
            <person name="Shin J.-H."/>
        </authorList>
    </citation>
    <scope>NUCLEOTIDE SEQUENCE [LARGE SCALE GENOMIC DNA]</scope>
    <source>
        <strain evidence="1 2">T14</strain>
    </source>
</reference>